<feature type="transmembrane region" description="Helical" evidence="8">
    <location>
        <begin position="133"/>
        <end position="150"/>
    </location>
</feature>
<dbReference type="Proteomes" id="UP000005090">
    <property type="component" value="Chromosome"/>
</dbReference>
<dbReference type="GO" id="GO:0015528">
    <property type="term" value="F:lactose:proton symporter activity"/>
    <property type="evidence" value="ECO:0007669"/>
    <property type="project" value="TreeGrafter"/>
</dbReference>
<keyword evidence="7 8" id="KW-0472">Membrane</keyword>
<feature type="transmembrane region" description="Helical" evidence="8">
    <location>
        <begin position="230"/>
        <end position="253"/>
    </location>
</feature>
<feature type="transmembrane region" description="Helical" evidence="8">
    <location>
        <begin position="162"/>
        <end position="180"/>
    </location>
</feature>
<gene>
    <name evidence="10" type="ORF">Metal_0977</name>
</gene>
<evidence type="ECO:0000256" key="2">
    <source>
        <dbReference type="ARBA" id="ARBA00022448"/>
    </source>
</evidence>
<accession>H8GGK0</accession>
<dbReference type="InterPro" id="IPR026032">
    <property type="entry name" value="HcaT-like"/>
</dbReference>
<dbReference type="GO" id="GO:0030395">
    <property type="term" value="F:lactose binding"/>
    <property type="evidence" value="ECO:0007669"/>
    <property type="project" value="TreeGrafter"/>
</dbReference>
<evidence type="ECO:0000259" key="9">
    <source>
        <dbReference type="Pfam" id="PF12832"/>
    </source>
</evidence>
<feature type="domain" description="Major facilitator superfamily associated" evidence="9">
    <location>
        <begin position="5"/>
        <end position="356"/>
    </location>
</feature>
<feature type="transmembrane region" description="Helical" evidence="8">
    <location>
        <begin position="40"/>
        <end position="62"/>
    </location>
</feature>
<evidence type="ECO:0000313" key="10">
    <source>
        <dbReference type="EMBL" id="EIC28796.1"/>
    </source>
</evidence>
<dbReference type="NCBIfam" id="NF037955">
    <property type="entry name" value="mfs"/>
    <property type="match status" value="1"/>
</dbReference>
<evidence type="ECO:0000256" key="5">
    <source>
        <dbReference type="ARBA" id="ARBA00022692"/>
    </source>
</evidence>
<dbReference type="GO" id="GO:0005886">
    <property type="term" value="C:plasma membrane"/>
    <property type="evidence" value="ECO:0007669"/>
    <property type="project" value="UniProtKB-SubCell"/>
</dbReference>
<dbReference type="SUPFAM" id="SSF103473">
    <property type="entry name" value="MFS general substrate transporter"/>
    <property type="match status" value="1"/>
</dbReference>
<dbReference type="PIRSF" id="PIRSF004925">
    <property type="entry name" value="HcaT"/>
    <property type="match status" value="1"/>
</dbReference>
<dbReference type="CDD" id="cd17335">
    <property type="entry name" value="MFS_MFSD6"/>
    <property type="match status" value="1"/>
</dbReference>
<feature type="transmembrane region" description="Helical" evidence="8">
    <location>
        <begin position="353"/>
        <end position="375"/>
    </location>
</feature>
<keyword evidence="5 8" id="KW-0812">Transmembrane</keyword>
<evidence type="ECO:0000256" key="3">
    <source>
        <dbReference type="ARBA" id="ARBA00022475"/>
    </source>
</evidence>
<feature type="transmembrane region" description="Helical" evidence="8">
    <location>
        <begin position="290"/>
        <end position="312"/>
    </location>
</feature>
<keyword evidence="6 8" id="KW-1133">Transmembrane helix</keyword>
<feature type="transmembrane region" description="Helical" evidence="8">
    <location>
        <begin position="99"/>
        <end position="121"/>
    </location>
</feature>
<dbReference type="AlphaFoldDB" id="H8GGK0"/>
<evidence type="ECO:0000256" key="4">
    <source>
        <dbReference type="ARBA" id="ARBA00022519"/>
    </source>
</evidence>
<dbReference type="Gene3D" id="1.20.1250.20">
    <property type="entry name" value="MFS general substrate transporter like domains"/>
    <property type="match status" value="2"/>
</dbReference>
<dbReference type="PANTHER" id="PTHR23522:SF10">
    <property type="entry name" value="3-PHENYLPROPIONIC ACID TRANSPORTER-RELATED"/>
    <property type="match status" value="1"/>
</dbReference>
<dbReference type="EMBL" id="CM001475">
    <property type="protein sequence ID" value="EIC28796.1"/>
    <property type="molecule type" value="Genomic_DNA"/>
</dbReference>
<dbReference type="Pfam" id="PF12832">
    <property type="entry name" value="MFS_1_like"/>
    <property type="match status" value="1"/>
</dbReference>
<evidence type="ECO:0000313" key="11">
    <source>
        <dbReference type="Proteomes" id="UP000005090"/>
    </source>
</evidence>
<dbReference type="RefSeq" id="WP_005370142.1">
    <property type="nucleotide sequence ID" value="NZ_CM001475.1"/>
</dbReference>
<dbReference type="PANTHER" id="PTHR23522">
    <property type="entry name" value="BLL5896 PROTEIN"/>
    <property type="match status" value="1"/>
</dbReference>
<dbReference type="HOGENOM" id="CLU_013133_6_0_6"/>
<dbReference type="InterPro" id="IPR024989">
    <property type="entry name" value="MFS_assoc_dom"/>
</dbReference>
<organism evidence="10 11">
    <name type="scientific">Methylomicrobium album BG8</name>
    <dbReference type="NCBI Taxonomy" id="686340"/>
    <lineage>
        <taxon>Bacteria</taxon>
        <taxon>Pseudomonadati</taxon>
        <taxon>Pseudomonadota</taxon>
        <taxon>Gammaproteobacteria</taxon>
        <taxon>Methylococcales</taxon>
        <taxon>Methylococcaceae</taxon>
        <taxon>Methylomicrobium</taxon>
    </lineage>
</organism>
<evidence type="ECO:0000256" key="7">
    <source>
        <dbReference type="ARBA" id="ARBA00023136"/>
    </source>
</evidence>
<keyword evidence="2" id="KW-0813">Transport</keyword>
<evidence type="ECO:0000256" key="8">
    <source>
        <dbReference type="SAM" id="Phobius"/>
    </source>
</evidence>
<dbReference type="InterPro" id="IPR036259">
    <property type="entry name" value="MFS_trans_sf"/>
</dbReference>
<sequence length="387" mass="43058">MSVPYWRLSGFYLFYFATLGGFLPYWNLYLKHLGLDAAQIGNLSAVLVGSRIIAPNFWGWIADRTGKNLRLIRLTLFFSAAAFSGFLAARGYVELALCTFGFGVFWNASLPLFEAVTLAHLRDDAHRYSRIRLWGSVGFIVAVQGLGWWFDRQPIEQLRLFVVTLLLLNWIVTLMLPNPAPRRPHREPSRVLSVLKRPEVLAFLVVSMLLQAAHGPYYVFYSIYLQQLGYSAAATGSLWAAGVCAEIVLFIFMRSLLGLLSLRSILLWSLLLAAVRWLLIGWLAQTAFLVLAQLLHAASFGAAHIAAIHLVQRHFGERHQSKGQALYSSFSFGLGGMGGSLFSGYYWDVLGPRTIFGAAALACFLAYLIACFGLARDHGEKAAARLK</sequence>
<evidence type="ECO:0000256" key="1">
    <source>
        <dbReference type="ARBA" id="ARBA00004429"/>
    </source>
</evidence>
<feature type="transmembrane region" description="Helical" evidence="8">
    <location>
        <begin position="74"/>
        <end position="93"/>
    </location>
</feature>
<protein>
    <submittedName>
        <fullName evidence="10">Arabinose efflux permease family protein</fullName>
    </submittedName>
</protein>
<name>H8GGK0_METAL</name>
<keyword evidence="3" id="KW-1003">Cell membrane</keyword>
<keyword evidence="11" id="KW-1185">Reference proteome</keyword>
<feature type="transmembrane region" description="Helical" evidence="8">
    <location>
        <begin position="324"/>
        <end position="347"/>
    </location>
</feature>
<dbReference type="eggNOG" id="COG2814">
    <property type="taxonomic scope" value="Bacteria"/>
</dbReference>
<dbReference type="STRING" id="686340.Metal_0977"/>
<feature type="transmembrane region" description="Helical" evidence="8">
    <location>
        <begin position="265"/>
        <end position="284"/>
    </location>
</feature>
<comment type="subcellular location">
    <subcellularLocation>
        <location evidence="1">Cell inner membrane</location>
        <topology evidence="1">Multi-pass membrane protein</topology>
    </subcellularLocation>
</comment>
<feature type="transmembrane region" description="Helical" evidence="8">
    <location>
        <begin position="200"/>
        <end position="224"/>
    </location>
</feature>
<keyword evidence="4" id="KW-0997">Cell inner membrane</keyword>
<evidence type="ECO:0000256" key="6">
    <source>
        <dbReference type="ARBA" id="ARBA00022989"/>
    </source>
</evidence>
<proteinExistence type="predicted"/>
<feature type="transmembrane region" description="Helical" evidence="8">
    <location>
        <begin position="12"/>
        <end position="28"/>
    </location>
</feature>
<reference evidence="10 11" key="1">
    <citation type="journal article" date="2013" name="Genome Announc.">
        <title>Genome Sequence of the Obligate Gammaproteobacterial Methanotroph Methylomicrobium album Strain BG8.</title>
        <authorList>
            <person name="Kits K.D."/>
            <person name="Kalyuzhnaya M.G."/>
            <person name="Klotz M.G."/>
            <person name="Jetten M.S."/>
            <person name="Op den Camp H.J."/>
            <person name="Vuilleumier S."/>
            <person name="Bringel F."/>
            <person name="Dispirito A.A."/>
            <person name="Murrell J.C."/>
            <person name="Bruce D."/>
            <person name="Cheng J.F."/>
            <person name="Copeland A."/>
            <person name="Goodwin L."/>
            <person name="Hauser L."/>
            <person name="Lajus A."/>
            <person name="Land M.L."/>
            <person name="Lapidus A."/>
            <person name="Lucas S."/>
            <person name="Medigue C."/>
            <person name="Pitluck S."/>
            <person name="Woyke T."/>
            <person name="Zeytun A."/>
            <person name="Stein L.Y."/>
        </authorList>
    </citation>
    <scope>NUCLEOTIDE SEQUENCE [LARGE SCALE GENOMIC DNA]</scope>
    <source>
        <strain evidence="10 11">BG8</strain>
    </source>
</reference>